<dbReference type="PANTHER" id="PTHR46250">
    <property type="entry name" value="MYB/SANT-LIKE DNA-BINDING DOMAIN PROTEIN-RELATED"/>
    <property type="match status" value="1"/>
</dbReference>
<feature type="region of interest" description="Disordered" evidence="1">
    <location>
        <begin position="1"/>
        <end position="31"/>
    </location>
</feature>
<accession>A0A8X8YJ32</accession>
<evidence type="ECO:0000313" key="3">
    <source>
        <dbReference type="Proteomes" id="UP000298416"/>
    </source>
</evidence>
<reference evidence="2" key="1">
    <citation type="submission" date="2018-01" db="EMBL/GenBank/DDBJ databases">
        <authorList>
            <person name="Mao J.F."/>
        </authorList>
    </citation>
    <scope>NUCLEOTIDE SEQUENCE</scope>
    <source>
        <strain evidence="2">Huo1</strain>
        <tissue evidence="2">Leaf</tissue>
    </source>
</reference>
<dbReference type="AlphaFoldDB" id="A0A8X8YJ32"/>
<name>A0A8X8YJ32_SALSN</name>
<protein>
    <recommendedName>
        <fullName evidence="4">Myb/SANT-like domain-containing protein</fullName>
    </recommendedName>
</protein>
<dbReference type="EMBL" id="PNBA02000003">
    <property type="protein sequence ID" value="KAG6430880.1"/>
    <property type="molecule type" value="Genomic_DNA"/>
</dbReference>
<feature type="region of interest" description="Disordered" evidence="1">
    <location>
        <begin position="235"/>
        <end position="273"/>
    </location>
</feature>
<organism evidence="2">
    <name type="scientific">Salvia splendens</name>
    <name type="common">Scarlet sage</name>
    <dbReference type="NCBI Taxonomy" id="180675"/>
    <lineage>
        <taxon>Eukaryota</taxon>
        <taxon>Viridiplantae</taxon>
        <taxon>Streptophyta</taxon>
        <taxon>Embryophyta</taxon>
        <taxon>Tracheophyta</taxon>
        <taxon>Spermatophyta</taxon>
        <taxon>Magnoliopsida</taxon>
        <taxon>eudicotyledons</taxon>
        <taxon>Gunneridae</taxon>
        <taxon>Pentapetalae</taxon>
        <taxon>asterids</taxon>
        <taxon>lamiids</taxon>
        <taxon>Lamiales</taxon>
        <taxon>Lamiaceae</taxon>
        <taxon>Nepetoideae</taxon>
        <taxon>Mentheae</taxon>
        <taxon>Salviinae</taxon>
        <taxon>Salvia</taxon>
        <taxon>Salvia subgen. Calosphace</taxon>
        <taxon>core Calosphace</taxon>
    </lineage>
</organism>
<feature type="compositionally biased region" description="Polar residues" evidence="1">
    <location>
        <begin position="250"/>
        <end position="259"/>
    </location>
</feature>
<evidence type="ECO:0008006" key="4">
    <source>
        <dbReference type="Google" id="ProtNLM"/>
    </source>
</evidence>
<dbReference type="PANTHER" id="PTHR46250:SF15">
    <property type="entry name" value="OS01G0523800 PROTEIN"/>
    <property type="match status" value="1"/>
</dbReference>
<gene>
    <name evidence="2" type="ORF">SASPL_108953</name>
</gene>
<evidence type="ECO:0000313" key="2">
    <source>
        <dbReference type="EMBL" id="KAG6430880.1"/>
    </source>
</evidence>
<dbReference type="Proteomes" id="UP000298416">
    <property type="component" value="Unassembled WGS sequence"/>
</dbReference>
<proteinExistence type="predicted"/>
<reference evidence="2" key="2">
    <citation type="submission" date="2020-08" db="EMBL/GenBank/DDBJ databases">
        <title>Plant Genome Project.</title>
        <authorList>
            <person name="Zhang R.-G."/>
        </authorList>
    </citation>
    <scope>NUCLEOTIDE SEQUENCE</scope>
    <source>
        <strain evidence="2">Huo1</strain>
        <tissue evidence="2">Leaf</tissue>
    </source>
</reference>
<comment type="caution">
    <text evidence="2">The sequence shown here is derived from an EMBL/GenBank/DDBJ whole genome shotgun (WGS) entry which is preliminary data.</text>
</comment>
<evidence type="ECO:0000256" key="1">
    <source>
        <dbReference type="SAM" id="MobiDB-lite"/>
    </source>
</evidence>
<sequence length="341" mass="38381">MGKEKGKGDLACANGWPTLTNDGGGARRRKKKQRLLIRRGVAAGQESSTETVRLSQRCTVKKKMSDYIPKKFTLGKSQGTPEANLLLGLKDLVTHGWKADNRFRAGYLSRLEENLKREFPSTDLKGNPHINSKITAWKKSYNLLTNILDRNGVGFGYNGDFKIDLKHDRNARGMRNKAWPYLEQWKEIFGKDHANGAEAEDVKDTVNSLYSRQNLNTSNGSQDYNVSLDDLSATEPLSKQSTPDEVGESLPQSTKSTKVAVSDKSSGRKRKHDNSLDALVELLSKMHEDTNARLECLSMRIGYEFDQGPEGCVEHLNFFMGLPECARHPYVMRELEKRRAT</sequence>
<keyword evidence="3" id="KW-1185">Reference proteome</keyword>